<dbReference type="Gene3D" id="3.30.420.110">
    <property type="entry name" value="MutS, connector domain"/>
    <property type="match status" value="2"/>
</dbReference>
<evidence type="ECO:0000256" key="12">
    <source>
        <dbReference type="ARBA" id="ARBA00029792"/>
    </source>
</evidence>
<dbReference type="Pfam" id="PF05190">
    <property type="entry name" value="MutS_IV"/>
    <property type="match status" value="1"/>
</dbReference>
<evidence type="ECO:0000256" key="10">
    <source>
        <dbReference type="ARBA" id="ARBA00025373"/>
    </source>
</evidence>
<dbReference type="AlphaFoldDB" id="A0A4R0RCA1"/>
<evidence type="ECO:0000256" key="9">
    <source>
        <dbReference type="ARBA" id="ARBA00023242"/>
    </source>
</evidence>
<keyword evidence="18" id="KW-1185">Reference proteome</keyword>
<dbReference type="SMART" id="SM00533">
    <property type="entry name" value="MUTSd"/>
    <property type="match status" value="1"/>
</dbReference>
<dbReference type="Proteomes" id="UP000292702">
    <property type="component" value="Unassembled WGS sequence"/>
</dbReference>
<comment type="similarity">
    <text evidence="2">Belongs to the DNA mismatch repair MutS family. MSH3 subfamily.</text>
</comment>
<feature type="compositionally biased region" description="Basic and acidic residues" evidence="15">
    <location>
        <begin position="108"/>
        <end position="129"/>
    </location>
</feature>
<evidence type="ECO:0000256" key="6">
    <source>
        <dbReference type="ARBA" id="ARBA00022840"/>
    </source>
</evidence>
<accession>A0A4R0RCA1</accession>
<proteinExistence type="inferred from homology"/>
<dbReference type="InterPro" id="IPR007860">
    <property type="entry name" value="DNA_mmatch_repair_MutS_con_dom"/>
</dbReference>
<keyword evidence="4 14" id="KW-0547">Nucleotide-binding</keyword>
<feature type="compositionally biased region" description="Polar residues" evidence="15">
    <location>
        <begin position="65"/>
        <end position="82"/>
    </location>
</feature>
<comment type="function">
    <text evidence="10">Component of the post-replicative DNA mismatch repair system (MMR). Heterodimerizes with MSH2 to form MutS beta, which binds to DNA mismatches thereby initiating DNA repair. MSH3 provides substrate-binding and substrate specificity to the complex. When bound, the MutS beta heterodimer bends the DNA helix and shields approximately 20 base pairs. Acts mainly to repair insertion-deletion loops (IDLs) from 2 to 13 nucleotides in size, but can also repair base-base and single insertion-deletion mismatches that occur during replication. After mismatch binding, forms a ternary complex with the MutL alpha heterodimer, which is thought to be responsible for directing the downstream MMR events, including strand discrimination, excision, and resynthesis. ATP binding and hydrolysis play a pivotal role in mismatch repair functions.</text>
</comment>
<dbReference type="SUPFAM" id="SSF53150">
    <property type="entry name" value="DNA repair protein MutS, domain II"/>
    <property type="match status" value="1"/>
</dbReference>
<dbReference type="InterPro" id="IPR017261">
    <property type="entry name" value="DNA_mismatch_repair_MutS/MSH"/>
</dbReference>
<keyword evidence="6" id="KW-0067">ATP-binding</keyword>
<protein>
    <recommendedName>
        <fullName evidence="3 13">DNA mismatch repair protein MSH3</fullName>
    </recommendedName>
    <alternativeName>
        <fullName evidence="3 13">DNA mismatch repair protein MSH3</fullName>
    </alternativeName>
    <alternativeName>
        <fullName evidence="12">MutS protein homolog 3</fullName>
    </alternativeName>
</protein>
<gene>
    <name evidence="17" type="primary">MSH3</name>
    <name evidence="17" type="ORF">EIP91_002426</name>
</gene>
<sequence length="1058" mass="118198">MSKSKQPVPDQLRISSFFSQGSSSSAAANTSTGRRARSPIDLTEENEAEHPAKKRKVSLVKDGAAQTSPKRATAPLSTQTSGAVDKYRFEPGSPVKEKPLVRGGDASRSQRTERLRKILDDRNLFRRSDDAEDPVGDSDHDADEEKDAEHDIEPSASTLENTLEFFRNVTAKPRGTQRGKAPHAKKAQEIGPSGLPFTPLELQIRDLRKQHTGTLLMFEVGYKFRFFGDDATIAAKELGIVAFQNRNFLTASIPVHRRDVHLKKLLSQGHKVGLVEQTETAALKKAGDTRNELFSRKLTRLYTAATFVDQLGSVDETGSSVPPLMCLVEELRGGMGPDERVSISMIAVSAGTGDVVWDQFEDNHMRTELETRMVHINPSELLLPETKLSKSTEKMLSYFTTKFYTDHAASNEQPSDSGEVIATISNFPKQVIIALAQCIKYLSAFEVADTLLETKFFSKFTERTHMLLNGNTITNLEIYRNETDFKTKGSLLWILDNTTTKFGARMLRSWIGRPLTDTAMLKERTDAVEEILATTSPKLTTIRQQLRGLPDLARGLCRIQYGKCTPQELAVLLPAFNKIATAFDRANSPAEVGFQSSILNDVIYSLPKLKGPIQDLLRVFSLKAASEGKKESLWTDPDKYPELDGIMASIEVIESELVDELKKVRKIIKKPALQYSTWNGEEYLIEIKKNENREVPVTWSLISSTKIFRRYRPPEVRAKVEQKAQLVEGLEIEANRAFQSFLAEISRHHYGIMRDCVNKLSVIDCLSSLALVAMKEGYTRPSFCNEDVLDISEGRHPMVEALRDEPFVPNSVSMGGQQPRSKIITGPNMGGKSSAVRMIALCVIMAQIGSYVPAKSMKLSVHDGILVRMGASDELARGRSTFMVEMQETSDILHLSTRKTLVILDELGRGTSTFDGMAVASAVLEHLVQHTRCRTLFITHYPQVATDLEKKFPADIQNLHMGFVEDTRLDGTREVAFLYKLEEGIAVESFGIECARLAGVPDQVLQIAIQHSEKLREMIERRIKMNKARRGLKLLQQAASFDLEPSRQVLQNLRMTFG</sequence>
<feature type="region of interest" description="Disordered" evidence="15">
    <location>
        <begin position="1"/>
        <end position="157"/>
    </location>
</feature>
<dbReference type="FunFam" id="1.10.1420.10:FF:000004">
    <property type="entry name" value="DNA mismatch repair protein Msh3"/>
    <property type="match status" value="1"/>
</dbReference>
<feature type="compositionally biased region" description="Low complexity" evidence="15">
    <location>
        <begin position="13"/>
        <end position="33"/>
    </location>
</feature>
<dbReference type="FunFam" id="3.40.1170.10:FF:000004">
    <property type="entry name" value="DNA mismatch repair protein"/>
    <property type="match status" value="1"/>
</dbReference>
<feature type="compositionally biased region" description="Basic residues" evidence="15">
    <location>
        <begin position="175"/>
        <end position="185"/>
    </location>
</feature>
<dbReference type="Pfam" id="PF01624">
    <property type="entry name" value="MutS_I"/>
    <property type="match status" value="1"/>
</dbReference>
<evidence type="ECO:0000256" key="13">
    <source>
        <dbReference type="ARBA" id="ARBA00073774"/>
    </source>
</evidence>
<keyword evidence="5 14" id="KW-0227">DNA damage</keyword>
<dbReference type="GO" id="GO:0005634">
    <property type="term" value="C:nucleus"/>
    <property type="evidence" value="ECO:0007669"/>
    <property type="project" value="UniProtKB-SubCell"/>
</dbReference>
<evidence type="ECO:0000256" key="14">
    <source>
        <dbReference type="RuleBase" id="RU003756"/>
    </source>
</evidence>
<dbReference type="InterPro" id="IPR045076">
    <property type="entry name" value="MutS"/>
</dbReference>
<comment type="caution">
    <text evidence="17">The sequence shown here is derived from an EMBL/GenBank/DDBJ whole genome shotgun (WGS) entry which is preliminary data.</text>
</comment>
<dbReference type="NCBIfam" id="NF003810">
    <property type="entry name" value="PRK05399.1"/>
    <property type="match status" value="1"/>
</dbReference>
<dbReference type="PANTHER" id="PTHR11361">
    <property type="entry name" value="DNA MISMATCH REPAIR PROTEIN MUTS FAMILY MEMBER"/>
    <property type="match status" value="1"/>
</dbReference>
<dbReference type="InterPro" id="IPR007696">
    <property type="entry name" value="DNA_mismatch_repair_MutS_core"/>
</dbReference>
<feature type="region of interest" description="Disordered" evidence="15">
    <location>
        <begin position="171"/>
        <end position="194"/>
    </location>
</feature>
<dbReference type="PROSITE" id="PS00486">
    <property type="entry name" value="DNA_MISMATCH_REPAIR_2"/>
    <property type="match status" value="1"/>
</dbReference>
<evidence type="ECO:0000256" key="7">
    <source>
        <dbReference type="ARBA" id="ARBA00023125"/>
    </source>
</evidence>
<evidence type="ECO:0000256" key="8">
    <source>
        <dbReference type="ARBA" id="ARBA00023204"/>
    </source>
</evidence>
<dbReference type="GO" id="GO:0006312">
    <property type="term" value="P:mitotic recombination"/>
    <property type="evidence" value="ECO:0007669"/>
    <property type="project" value="TreeGrafter"/>
</dbReference>
<dbReference type="InterPro" id="IPR027417">
    <property type="entry name" value="P-loop_NTPase"/>
</dbReference>
<dbReference type="SMART" id="SM00534">
    <property type="entry name" value="MUTSac"/>
    <property type="match status" value="1"/>
</dbReference>
<evidence type="ECO:0000256" key="3">
    <source>
        <dbReference type="ARBA" id="ARBA00022151"/>
    </source>
</evidence>
<dbReference type="SUPFAM" id="SSF48334">
    <property type="entry name" value="DNA repair protein MutS, domain III"/>
    <property type="match status" value="1"/>
</dbReference>
<dbReference type="GO" id="GO:0005524">
    <property type="term" value="F:ATP binding"/>
    <property type="evidence" value="ECO:0007669"/>
    <property type="project" value="UniProtKB-KW"/>
</dbReference>
<dbReference type="InterPro" id="IPR007695">
    <property type="entry name" value="DNA_mismatch_repair_MutS-lik_N"/>
</dbReference>
<dbReference type="Gene3D" id="3.40.1170.10">
    <property type="entry name" value="DNA repair protein MutS, domain I"/>
    <property type="match status" value="1"/>
</dbReference>
<dbReference type="SUPFAM" id="SSF55271">
    <property type="entry name" value="DNA repair protein MutS, domain I"/>
    <property type="match status" value="1"/>
</dbReference>
<feature type="compositionally biased region" description="Acidic residues" evidence="15">
    <location>
        <begin position="130"/>
        <end position="146"/>
    </location>
</feature>
<keyword evidence="9" id="KW-0539">Nucleus</keyword>
<dbReference type="OrthoDB" id="121051at2759"/>
<feature type="domain" description="DNA mismatch repair proteins mutS family" evidence="16">
    <location>
        <begin position="900"/>
        <end position="916"/>
    </location>
</feature>
<dbReference type="InterPro" id="IPR016151">
    <property type="entry name" value="DNA_mismatch_repair_MutS_N"/>
</dbReference>
<dbReference type="InterPro" id="IPR007861">
    <property type="entry name" value="DNA_mismatch_repair_MutS_clamp"/>
</dbReference>
<evidence type="ECO:0000256" key="15">
    <source>
        <dbReference type="SAM" id="MobiDB-lite"/>
    </source>
</evidence>
<dbReference type="STRING" id="92696.A0A4R0RCA1"/>
<evidence type="ECO:0000256" key="2">
    <source>
        <dbReference type="ARBA" id="ARBA00007094"/>
    </source>
</evidence>
<evidence type="ECO:0000256" key="1">
    <source>
        <dbReference type="ARBA" id="ARBA00004123"/>
    </source>
</evidence>
<evidence type="ECO:0000259" key="16">
    <source>
        <dbReference type="PROSITE" id="PS00486"/>
    </source>
</evidence>
<evidence type="ECO:0000313" key="18">
    <source>
        <dbReference type="Proteomes" id="UP000292702"/>
    </source>
</evidence>
<comment type="subcellular location">
    <subcellularLocation>
        <location evidence="1">Nucleus</location>
    </subcellularLocation>
</comment>
<dbReference type="Pfam" id="PF05188">
    <property type="entry name" value="MutS_II"/>
    <property type="match status" value="1"/>
</dbReference>
<dbReference type="InterPro" id="IPR036678">
    <property type="entry name" value="MutS_con_dom_sf"/>
</dbReference>
<evidence type="ECO:0000256" key="5">
    <source>
        <dbReference type="ARBA" id="ARBA00022763"/>
    </source>
</evidence>
<dbReference type="PANTHER" id="PTHR11361:SF122">
    <property type="entry name" value="DNA MISMATCH REPAIR PROTEIN MSH3"/>
    <property type="match status" value="1"/>
</dbReference>
<dbReference type="GO" id="GO:0030983">
    <property type="term" value="F:mismatched DNA binding"/>
    <property type="evidence" value="ECO:0007669"/>
    <property type="project" value="InterPro"/>
</dbReference>
<evidence type="ECO:0000256" key="11">
    <source>
        <dbReference type="ARBA" id="ARBA00025902"/>
    </source>
</evidence>
<dbReference type="InterPro" id="IPR036187">
    <property type="entry name" value="DNA_mismatch_repair_MutS_sf"/>
</dbReference>
<dbReference type="GO" id="GO:0006298">
    <property type="term" value="P:mismatch repair"/>
    <property type="evidence" value="ECO:0007669"/>
    <property type="project" value="InterPro"/>
</dbReference>
<dbReference type="InterPro" id="IPR000432">
    <property type="entry name" value="DNA_mismatch_repair_MutS_C"/>
</dbReference>
<keyword evidence="8 14" id="KW-0234">DNA repair</keyword>
<dbReference type="Gene3D" id="1.10.1420.10">
    <property type="match status" value="2"/>
</dbReference>
<comment type="subunit">
    <text evidence="11">Heterodimer consisting of MSH2-MSH3 (MutS beta). Forms a ternary complex with MutL alpha (MLH1-PMS1).</text>
</comment>
<name>A0A4R0RCA1_9APHY</name>
<dbReference type="EMBL" id="RWJN01000171">
    <property type="protein sequence ID" value="TCD65621.1"/>
    <property type="molecule type" value="Genomic_DNA"/>
</dbReference>
<dbReference type="Gene3D" id="3.40.50.300">
    <property type="entry name" value="P-loop containing nucleotide triphosphate hydrolases"/>
    <property type="match status" value="1"/>
</dbReference>
<dbReference type="SUPFAM" id="SSF52540">
    <property type="entry name" value="P-loop containing nucleoside triphosphate hydrolases"/>
    <property type="match status" value="1"/>
</dbReference>
<evidence type="ECO:0000256" key="4">
    <source>
        <dbReference type="ARBA" id="ARBA00022741"/>
    </source>
</evidence>
<dbReference type="Pfam" id="PF00488">
    <property type="entry name" value="MutS_V"/>
    <property type="match status" value="1"/>
</dbReference>
<keyword evidence="7 14" id="KW-0238">DNA-binding</keyword>
<reference evidence="17 18" key="1">
    <citation type="submission" date="2018-11" db="EMBL/GenBank/DDBJ databases">
        <title>Genome assembly of Steccherinum ochraceum LE-BIN_3174, the white-rot fungus of the Steccherinaceae family (The Residual Polyporoid clade, Polyporales, Basidiomycota).</title>
        <authorList>
            <person name="Fedorova T.V."/>
            <person name="Glazunova O.A."/>
            <person name="Landesman E.O."/>
            <person name="Moiseenko K.V."/>
            <person name="Psurtseva N.V."/>
            <person name="Savinova O.S."/>
            <person name="Shakhova N.V."/>
            <person name="Tyazhelova T.V."/>
            <person name="Vasina D.V."/>
        </authorList>
    </citation>
    <scope>NUCLEOTIDE SEQUENCE [LARGE SCALE GENOMIC DNA]</scope>
    <source>
        <strain evidence="17 18">LE-BIN_3174</strain>
    </source>
</reference>
<dbReference type="GO" id="GO:0140664">
    <property type="term" value="F:ATP-dependent DNA damage sensor activity"/>
    <property type="evidence" value="ECO:0007669"/>
    <property type="project" value="InterPro"/>
</dbReference>
<dbReference type="Pfam" id="PF05192">
    <property type="entry name" value="MutS_III"/>
    <property type="match status" value="1"/>
</dbReference>
<feature type="compositionally biased region" description="Basic and acidic residues" evidence="15">
    <location>
        <begin position="85"/>
        <end position="100"/>
    </location>
</feature>
<evidence type="ECO:0000313" key="17">
    <source>
        <dbReference type="EMBL" id="TCD65621.1"/>
    </source>
</evidence>
<dbReference type="PIRSF" id="PIRSF037677">
    <property type="entry name" value="DNA_mis_repair_Msh6"/>
    <property type="match status" value="1"/>
</dbReference>
<organism evidence="17 18">
    <name type="scientific">Steccherinum ochraceum</name>
    <dbReference type="NCBI Taxonomy" id="92696"/>
    <lineage>
        <taxon>Eukaryota</taxon>
        <taxon>Fungi</taxon>
        <taxon>Dikarya</taxon>
        <taxon>Basidiomycota</taxon>
        <taxon>Agaricomycotina</taxon>
        <taxon>Agaricomycetes</taxon>
        <taxon>Polyporales</taxon>
        <taxon>Steccherinaceae</taxon>
        <taxon>Steccherinum</taxon>
    </lineage>
</organism>